<protein>
    <submittedName>
        <fullName evidence="2">Uncharacterized protein</fullName>
    </submittedName>
</protein>
<feature type="chain" id="PRO_5012382937" evidence="1">
    <location>
        <begin position="19"/>
        <end position="66"/>
    </location>
</feature>
<reference evidence="2 3" key="1">
    <citation type="journal article" date="2015" name="BMC Genomics">
        <title>Gene expression during zombie ant biting behavior reflects the complexity underlying fungal parasitic behavioral manipulation.</title>
        <authorList>
            <person name="de Bekker C."/>
            <person name="Ohm R.A."/>
            <person name="Loreto R.G."/>
            <person name="Sebastian A."/>
            <person name="Albert I."/>
            <person name="Merrow M."/>
            <person name="Brachmann A."/>
            <person name="Hughes D.P."/>
        </authorList>
    </citation>
    <scope>NUCLEOTIDE SEQUENCE [LARGE SCALE GENOMIC DNA]</scope>
    <source>
        <strain evidence="2 3">SC16a</strain>
    </source>
</reference>
<evidence type="ECO:0000313" key="3">
    <source>
        <dbReference type="Proteomes" id="UP000037136"/>
    </source>
</evidence>
<dbReference type="EMBL" id="LAZP02000667">
    <property type="protein sequence ID" value="PFH56083.1"/>
    <property type="molecule type" value="Genomic_DNA"/>
</dbReference>
<keyword evidence="1" id="KW-0732">Signal</keyword>
<gene>
    <name evidence="2" type="ORF">XA68_17087</name>
</gene>
<organism evidence="2 3">
    <name type="scientific">Ophiocordyceps unilateralis</name>
    <name type="common">Zombie-ant fungus</name>
    <name type="synonym">Torrubia unilateralis</name>
    <dbReference type="NCBI Taxonomy" id="268505"/>
    <lineage>
        <taxon>Eukaryota</taxon>
        <taxon>Fungi</taxon>
        <taxon>Dikarya</taxon>
        <taxon>Ascomycota</taxon>
        <taxon>Pezizomycotina</taxon>
        <taxon>Sordariomycetes</taxon>
        <taxon>Hypocreomycetidae</taxon>
        <taxon>Hypocreales</taxon>
        <taxon>Ophiocordycipitaceae</taxon>
        <taxon>Ophiocordyceps</taxon>
    </lineage>
</organism>
<feature type="signal peptide" evidence="1">
    <location>
        <begin position="1"/>
        <end position="18"/>
    </location>
</feature>
<keyword evidence="3" id="KW-1185">Reference proteome</keyword>
<accession>A0A2A9P5C5</accession>
<sequence length="66" mass="6897">MKHYILLLLPLLANLGATSPLIEKRCNAAGQCCEGGPSFAHICDHCCDFRSCIGATIFSPGVCTGG</sequence>
<dbReference type="OrthoDB" id="10381029at2759"/>
<dbReference type="Proteomes" id="UP000037136">
    <property type="component" value="Unassembled WGS sequence"/>
</dbReference>
<evidence type="ECO:0000313" key="2">
    <source>
        <dbReference type="EMBL" id="PFH56083.1"/>
    </source>
</evidence>
<proteinExistence type="predicted"/>
<dbReference type="AlphaFoldDB" id="A0A2A9P5C5"/>
<name>A0A2A9P5C5_OPHUN</name>
<comment type="caution">
    <text evidence="2">The sequence shown here is derived from an EMBL/GenBank/DDBJ whole genome shotgun (WGS) entry which is preliminary data.</text>
</comment>
<evidence type="ECO:0000256" key="1">
    <source>
        <dbReference type="SAM" id="SignalP"/>
    </source>
</evidence>
<reference evidence="2 3" key="2">
    <citation type="journal article" date="2017" name="Sci. Rep.">
        <title>Ant-infecting Ophiocordyceps genomes reveal a high diversity of potential behavioral manipulation genes and a possible major role for enterotoxins.</title>
        <authorList>
            <person name="de Bekker C."/>
            <person name="Ohm R.A."/>
            <person name="Evans H.C."/>
            <person name="Brachmann A."/>
            <person name="Hughes D.P."/>
        </authorList>
    </citation>
    <scope>NUCLEOTIDE SEQUENCE [LARGE SCALE GENOMIC DNA]</scope>
    <source>
        <strain evidence="2 3">SC16a</strain>
    </source>
</reference>